<accession>A0ABP0UTJ7</accession>
<dbReference type="EMBL" id="OZ019898">
    <property type="protein sequence ID" value="CAK9229732.1"/>
    <property type="molecule type" value="Genomic_DNA"/>
</dbReference>
<keyword evidence="6" id="KW-1185">Reference proteome</keyword>
<dbReference type="Gene3D" id="3.30.70.330">
    <property type="match status" value="1"/>
</dbReference>
<feature type="non-terminal residue" evidence="5">
    <location>
        <position position="1"/>
    </location>
</feature>
<evidence type="ECO:0000256" key="1">
    <source>
        <dbReference type="ARBA" id="ARBA00022884"/>
    </source>
</evidence>
<dbReference type="PANTHER" id="PTHR48027">
    <property type="entry name" value="HETEROGENEOUS NUCLEAR RIBONUCLEOPROTEIN 87F-RELATED"/>
    <property type="match status" value="1"/>
</dbReference>
<reference evidence="5" key="1">
    <citation type="submission" date="2024-02" db="EMBL/GenBank/DDBJ databases">
        <authorList>
            <consortium name="ELIXIR-Norway"/>
            <consortium name="Elixir Norway"/>
        </authorList>
    </citation>
    <scope>NUCLEOTIDE SEQUENCE</scope>
</reference>
<dbReference type="SMART" id="SM00360">
    <property type="entry name" value="RRM"/>
    <property type="match status" value="1"/>
</dbReference>
<keyword evidence="1 2" id="KW-0694">RNA-binding</keyword>
<feature type="compositionally biased region" description="Polar residues" evidence="3">
    <location>
        <begin position="142"/>
        <end position="151"/>
    </location>
</feature>
<name>A0ABP0UTJ7_9BRYO</name>
<dbReference type="SUPFAM" id="SSF54928">
    <property type="entry name" value="RNA-binding domain, RBD"/>
    <property type="match status" value="1"/>
</dbReference>
<evidence type="ECO:0000313" key="6">
    <source>
        <dbReference type="Proteomes" id="UP001497512"/>
    </source>
</evidence>
<evidence type="ECO:0000259" key="4">
    <source>
        <dbReference type="PROSITE" id="PS50102"/>
    </source>
</evidence>
<gene>
    <name evidence="5" type="ORF">CSSPTR1EN2_LOCUS19880</name>
</gene>
<dbReference type="InterPro" id="IPR035979">
    <property type="entry name" value="RBD_domain_sf"/>
</dbReference>
<dbReference type="InterPro" id="IPR012677">
    <property type="entry name" value="Nucleotide-bd_a/b_plait_sf"/>
</dbReference>
<evidence type="ECO:0000256" key="3">
    <source>
        <dbReference type="SAM" id="MobiDB-lite"/>
    </source>
</evidence>
<dbReference type="Proteomes" id="UP001497512">
    <property type="component" value="Chromosome 6"/>
</dbReference>
<protein>
    <recommendedName>
        <fullName evidence="4">RRM domain-containing protein</fullName>
    </recommendedName>
</protein>
<sequence>MAYFGKLGALTRQIVARSMLQRTGAAVTVLPSVYLLQRGMASSKLFIGGLAWGTDEQTLKEAFSSFGEVLDAKIICDRDTGRSRGFGFVSYRNESEAEVALQEMDGRDLAGRTIRVDYATQRAPGERPGGSLPRGGGGYSPTDNQQQEWCH</sequence>
<dbReference type="PROSITE" id="PS50102">
    <property type="entry name" value="RRM"/>
    <property type="match status" value="1"/>
</dbReference>
<dbReference type="InterPro" id="IPR052462">
    <property type="entry name" value="SLIRP/GR-RBP-like"/>
</dbReference>
<dbReference type="InterPro" id="IPR000504">
    <property type="entry name" value="RRM_dom"/>
</dbReference>
<dbReference type="Pfam" id="PF00076">
    <property type="entry name" value="RRM_1"/>
    <property type="match status" value="1"/>
</dbReference>
<dbReference type="CDD" id="cd21608">
    <property type="entry name" value="RRM2_NsCP33_like"/>
    <property type="match status" value="1"/>
</dbReference>
<feature type="region of interest" description="Disordered" evidence="3">
    <location>
        <begin position="117"/>
        <end position="151"/>
    </location>
</feature>
<feature type="domain" description="RRM" evidence="4">
    <location>
        <begin position="43"/>
        <end position="121"/>
    </location>
</feature>
<dbReference type="InterPro" id="IPR048289">
    <property type="entry name" value="RRM2_NsCP33-like"/>
</dbReference>
<proteinExistence type="predicted"/>
<evidence type="ECO:0000256" key="2">
    <source>
        <dbReference type="PROSITE-ProRule" id="PRU00176"/>
    </source>
</evidence>
<organism evidence="5 6">
    <name type="scientific">Sphagnum troendelagicum</name>
    <dbReference type="NCBI Taxonomy" id="128251"/>
    <lineage>
        <taxon>Eukaryota</taxon>
        <taxon>Viridiplantae</taxon>
        <taxon>Streptophyta</taxon>
        <taxon>Embryophyta</taxon>
        <taxon>Bryophyta</taxon>
        <taxon>Sphagnophytina</taxon>
        <taxon>Sphagnopsida</taxon>
        <taxon>Sphagnales</taxon>
        <taxon>Sphagnaceae</taxon>
        <taxon>Sphagnum</taxon>
    </lineage>
</organism>
<evidence type="ECO:0000313" key="5">
    <source>
        <dbReference type="EMBL" id="CAK9229732.1"/>
    </source>
</evidence>